<sequence length="1816" mass="198921">MNGEMNGVMPNGRSSVVEDDTGFIPFQPAVPMEDVEEHTHFLVLAWVLLLYRSSTESAFTSGFYDIVSEERTATTSTSGFTAEIVSRTIEPVSKALGRVRDQSVIKPREGCDGPTTMFFTNAGSQGQDSDLSIHMEARVSEGQLWVRHSQRPPIARRMAMLQVNAYMDILNSVLVDQEQMCAQAMRLRESELAQLWQWNTPLAPRIDTCMHDLFVEQARKQPDNPAVVSWDGQLTYGELDALSTRLAGRLAALGAGVGTIIPLCFEKSVWMSVALIGVMKSGSAFSLTDPSQPEARLRVIAEEVGARVVITSESKADLGARVAPEGATVLTVGPRMLKEKEEEQSGWEPVAVPSSATLYVIFTSGSTGKPKGIEISHANYSSGAVPRGDIVGYRPHSRVLDFASYAFDVSIDCMLCTLSTGGVICVPSEEQRMNDLGGAIETMDANMAHMTPSVARVLDPEVMDRLEVLGLGGEAVSARDAASWSQRTRPVICYGPSECTVACTVNGDVAPGRTSIGKGCGGATWICDPEDHGRLVPVGAVGELLVEGPLVGKGYLNQPDKTAEVFIEDPPWLVAGGRRGRLYKTGDLVRYDGDGSGNIVFVGRKDAQVKLRGQRVELGEVEFHVCKHMPAGTNVAAEVVRPSGGEPSLVCFVATNSSNPDSFPPALAKAISGLDEALARDLPIYMLPSAYIPIERLPTLVSLKVDRKRLRELGAALTRPQLAKLRAAATEQREPTTPTECCLHRLWTDLFGEDAQVGVMSNFFALGGDSLAAMRLVAAARKEGLALGVADVFARPRLQDMARVVGCLRPDAQVPPFSLLPKGCDAEDARAHAADRCSILRTRIEDVYPCTPLQEGLMALSAKVQSAYVAQRVVQLPDLPTAYRLRDAFNEAAQECHILRTRIIQLPGHGLMQVVVRGDLPWTSTSGSVESYLDQDRADEMGLGTPLVRLAMVADYTSGSVDVVLTIHHALYDGWSMPLVIDRVNRAYRRLETNRAAPFRQFIHHLDAMDRETSRKYWEQQLTGAGGPQFPALPFQGYQTSADALLERYITLPQKRATNTTLATAIRGAWALVAAQYTTDDVVFGETLTGRNANITGVEEIEGPMITTVPLRVHVDGRAPASVYLQTIHRDTVERIPHEHFGLQHIRRLHRDAREACELRTGLIMHPTAEPEPADQPPREDEPALGFMPANDVEAAREALKFNSYALMLVCSLDPNGFLVMASFDQKTLSVARAEKALEQLEQAVQRLCEDGDVLVGDIDCVAAPGTYCTEQPKSTPAPKFEQQPRRDSGAVPAQPTTEKQLKLRSLWSRALGIPETEIDTEANFFDLGGDSIAAMKLVSEARLEGLRVTVADIFKTRQFLDLADVVQELPDEGRSLSISPKPYTPFSLLDAPLNAIKPQIENPEWNIVDVLPARPLQEIAVKGTTTLPRYSARYELMYLDDAVDKHHLFASCQELVARNEILRTVFVEHDSRCYGAVLEQLQAPIVEYRTDANLPAFPQSLCHLDVQTLMPLGSSFVKFFFIQSATTSQSCLILRISHAQYDEICLPTLLRQLSALYERKPLESTLPFSLFTAHILRTSIPASTAYWRDLLRGSSMSILRPAAPLTSTTPVFLQRTVDISTRDKSTTLATLPSAAWALTLARRLGTRDVTFGEVATGRAVDGFPHADRVVGPCWQYIPTRVVFEPGWTAKHLLDFVQAQHIASAGHACMGLTEIVAACTDWPRETDWFDSVVHLDVDHVEELPFTGVKARMETVYPHLEPLREWKVQAFPSADGESVTMEIVAREAWVEEAQGLLDGLESAIGVLVGKGSGVLFD</sequence>
<dbReference type="SUPFAM" id="SSF52777">
    <property type="entry name" value="CoA-dependent acyltransferases"/>
    <property type="match status" value="4"/>
</dbReference>
<dbReference type="InterPro" id="IPR023213">
    <property type="entry name" value="CAT-like_dom_sf"/>
</dbReference>
<dbReference type="PROSITE" id="PS00455">
    <property type="entry name" value="AMP_BINDING"/>
    <property type="match status" value="1"/>
</dbReference>
<dbReference type="InterPro" id="IPR006162">
    <property type="entry name" value="Ppantetheine_attach_site"/>
</dbReference>
<evidence type="ECO:0000256" key="4">
    <source>
        <dbReference type="ARBA" id="ARBA00029454"/>
    </source>
</evidence>
<dbReference type="FunFam" id="3.30.559.30:FF:000003">
    <property type="entry name" value="Nonribosomal peptide synthase SidD"/>
    <property type="match status" value="1"/>
</dbReference>
<keyword evidence="9" id="KW-1185">Reference proteome</keyword>
<dbReference type="InterPro" id="IPR020845">
    <property type="entry name" value="AMP-binding_CS"/>
</dbReference>
<dbReference type="InterPro" id="IPR042099">
    <property type="entry name" value="ANL_N_sf"/>
</dbReference>
<feature type="region of interest" description="Disordered" evidence="6">
    <location>
        <begin position="1272"/>
        <end position="1298"/>
    </location>
</feature>
<dbReference type="CDD" id="cd19542">
    <property type="entry name" value="CT_NRPS-like"/>
    <property type="match status" value="1"/>
</dbReference>
<keyword evidence="5" id="KW-0175">Coiled coil</keyword>
<dbReference type="InterPro" id="IPR000873">
    <property type="entry name" value="AMP-dep_synth/lig_dom"/>
</dbReference>
<dbReference type="Pfam" id="PF00550">
    <property type="entry name" value="PP-binding"/>
    <property type="match status" value="2"/>
</dbReference>
<evidence type="ECO:0000256" key="2">
    <source>
        <dbReference type="ARBA" id="ARBA00022553"/>
    </source>
</evidence>
<comment type="similarity">
    <text evidence="4">Belongs to the NRP synthetase family.</text>
</comment>
<dbReference type="PANTHER" id="PTHR45527:SF3">
    <property type="entry name" value="SIDEROPHORE SYNTHETASE (EUROFUNG)"/>
    <property type="match status" value="1"/>
</dbReference>
<evidence type="ECO:0000313" key="9">
    <source>
        <dbReference type="Proteomes" id="UP001175001"/>
    </source>
</evidence>
<evidence type="ECO:0000256" key="1">
    <source>
        <dbReference type="ARBA" id="ARBA00022450"/>
    </source>
</evidence>
<dbReference type="InterPro" id="IPR009081">
    <property type="entry name" value="PP-bd_ACP"/>
</dbReference>
<keyword evidence="3" id="KW-0436">Ligase</keyword>
<dbReference type="GO" id="GO:0005737">
    <property type="term" value="C:cytoplasm"/>
    <property type="evidence" value="ECO:0007669"/>
    <property type="project" value="TreeGrafter"/>
</dbReference>
<gene>
    <name evidence="8" type="primary">NRPS4_2</name>
    <name evidence="8" type="ORF">DIS24_g7769</name>
</gene>
<evidence type="ECO:0000256" key="3">
    <source>
        <dbReference type="ARBA" id="ARBA00022598"/>
    </source>
</evidence>
<dbReference type="Gene3D" id="3.40.50.12780">
    <property type="entry name" value="N-terminal domain of ligase-like"/>
    <property type="match status" value="1"/>
</dbReference>
<evidence type="ECO:0000259" key="7">
    <source>
        <dbReference type="PROSITE" id="PS50075"/>
    </source>
</evidence>
<dbReference type="SUPFAM" id="SSF56801">
    <property type="entry name" value="Acetyl-CoA synthetase-like"/>
    <property type="match status" value="1"/>
</dbReference>
<dbReference type="InterPro" id="IPR001242">
    <property type="entry name" value="Condensation_dom"/>
</dbReference>
<name>A0AA40CQX6_9PEZI</name>
<feature type="domain" description="Carrier" evidence="7">
    <location>
        <begin position="1295"/>
        <end position="1371"/>
    </location>
</feature>
<keyword evidence="1" id="KW-0596">Phosphopantetheine</keyword>
<dbReference type="CDD" id="cd19545">
    <property type="entry name" value="FUM14_C_NRPS-like"/>
    <property type="match status" value="1"/>
</dbReference>
<feature type="region of interest" description="Disordered" evidence="6">
    <location>
        <begin position="1164"/>
        <end position="1185"/>
    </location>
</feature>
<evidence type="ECO:0000256" key="5">
    <source>
        <dbReference type="SAM" id="Coils"/>
    </source>
</evidence>
<dbReference type="SUPFAM" id="SSF47336">
    <property type="entry name" value="ACP-like"/>
    <property type="match status" value="2"/>
</dbReference>
<keyword evidence="2" id="KW-0597">Phosphoprotein</keyword>
<feature type="coiled-coil region" evidence="5">
    <location>
        <begin position="1224"/>
        <end position="1251"/>
    </location>
</feature>
<accession>A0AA40CQX6</accession>
<dbReference type="Pfam" id="PF00668">
    <property type="entry name" value="Condensation"/>
    <property type="match status" value="2"/>
</dbReference>
<dbReference type="FunFam" id="3.30.300.30:FF:000015">
    <property type="entry name" value="Nonribosomal peptide synthase SidD"/>
    <property type="match status" value="1"/>
</dbReference>
<dbReference type="GO" id="GO:0031177">
    <property type="term" value="F:phosphopantetheine binding"/>
    <property type="evidence" value="ECO:0007669"/>
    <property type="project" value="TreeGrafter"/>
</dbReference>
<dbReference type="GO" id="GO:0043041">
    <property type="term" value="P:amino acid activation for nonribosomal peptide biosynthetic process"/>
    <property type="evidence" value="ECO:0007669"/>
    <property type="project" value="TreeGrafter"/>
</dbReference>
<evidence type="ECO:0000313" key="8">
    <source>
        <dbReference type="EMBL" id="KAK0647407.1"/>
    </source>
</evidence>
<comment type="caution">
    <text evidence="8">The sequence shown here is derived from an EMBL/GenBank/DDBJ whole genome shotgun (WGS) entry which is preliminary data.</text>
</comment>
<dbReference type="GO" id="GO:0044550">
    <property type="term" value="P:secondary metabolite biosynthetic process"/>
    <property type="evidence" value="ECO:0007669"/>
    <property type="project" value="TreeGrafter"/>
</dbReference>
<dbReference type="PANTHER" id="PTHR45527">
    <property type="entry name" value="NONRIBOSOMAL PEPTIDE SYNTHETASE"/>
    <property type="match status" value="1"/>
</dbReference>
<dbReference type="FunFam" id="3.40.50.12780:FF:000014">
    <property type="entry name" value="Nonribosomal peptide synthetase 1"/>
    <property type="match status" value="1"/>
</dbReference>
<dbReference type="PROSITE" id="PS50075">
    <property type="entry name" value="CARRIER"/>
    <property type="match status" value="2"/>
</dbReference>
<dbReference type="PROSITE" id="PS00012">
    <property type="entry name" value="PHOSPHOPANTETHEINE"/>
    <property type="match status" value="2"/>
</dbReference>
<evidence type="ECO:0000256" key="6">
    <source>
        <dbReference type="SAM" id="MobiDB-lite"/>
    </source>
</evidence>
<dbReference type="NCBIfam" id="TIGR01733">
    <property type="entry name" value="AA-adenyl-dom"/>
    <property type="match status" value="1"/>
</dbReference>
<proteinExistence type="inferred from homology"/>
<reference evidence="8" key="1">
    <citation type="submission" date="2023-06" db="EMBL/GenBank/DDBJ databases">
        <title>Multi-omics analyses reveal the molecular pathogenesis toolkit of Lasiodiplodia hormozganensis, a cross-kingdom pathogen.</title>
        <authorList>
            <person name="Felix C."/>
            <person name="Meneses R."/>
            <person name="Goncalves M.F.M."/>
            <person name="Tilleman L."/>
            <person name="Duarte A.S."/>
            <person name="Jorrin-Novo J.V."/>
            <person name="Van De Peer Y."/>
            <person name="Deforce D."/>
            <person name="Van Nieuwerburgh F."/>
            <person name="Esteves A.C."/>
            <person name="Alves A."/>
        </authorList>
    </citation>
    <scope>NUCLEOTIDE SEQUENCE</scope>
    <source>
        <strain evidence="8">CBS 339.90</strain>
    </source>
</reference>
<dbReference type="Gene3D" id="3.30.559.30">
    <property type="entry name" value="Nonribosomal peptide synthetase, condensation domain"/>
    <property type="match status" value="2"/>
</dbReference>
<dbReference type="InterPro" id="IPR010071">
    <property type="entry name" value="AA_adenyl_dom"/>
</dbReference>
<dbReference type="GO" id="GO:0016874">
    <property type="term" value="F:ligase activity"/>
    <property type="evidence" value="ECO:0007669"/>
    <property type="project" value="UniProtKB-KW"/>
</dbReference>
<dbReference type="EMBL" id="JAUJDW010000050">
    <property type="protein sequence ID" value="KAK0647407.1"/>
    <property type="molecule type" value="Genomic_DNA"/>
</dbReference>
<protein>
    <submittedName>
        <fullName evidence="8">Nonribosomal peptide synthetase 4</fullName>
    </submittedName>
</protein>
<dbReference type="FunFam" id="1.10.1200.10:FF:000005">
    <property type="entry name" value="Nonribosomal peptide synthetase 1"/>
    <property type="match status" value="2"/>
</dbReference>
<dbReference type="InterPro" id="IPR036736">
    <property type="entry name" value="ACP-like_sf"/>
</dbReference>
<dbReference type="InterPro" id="IPR045851">
    <property type="entry name" value="AMP-bd_C_sf"/>
</dbReference>
<dbReference type="Proteomes" id="UP001175001">
    <property type="component" value="Unassembled WGS sequence"/>
</dbReference>
<dbReference type="Gene3D" id="3.30.300.30">
    <property type="match status" value="1"/>
</dbReference>
<dbReference type="CDD" id="cd05918">
    <property type="entry name" value="A_NRPS_SidN3_like"/>
    <property type="match status" value="1"/>
</dbReference>
<dbReference type="Pfam" id="PF00501">
    <property type="entry name" value="AMP-binding"/>
    <property type="match status" value="1"/>
</dbReference>
<dbReference type="Gene3D" id="3.30.559.10">
    <property type="entry name" value="Chloramphenicol acetyltransferase-like domain"/>
    <property type="match status" value="2"/>
</dbReference>
<feature type="domain" description="Carrier" evidence="7">
    <location>
        <begin position="734"/>
        <end position="809"/>
    </location>
</feature>
<dbReference type="Gene3D" id="1.10.1200.10">
    <property type="entry name" value="ACP-like"/>
    <property type="match status" value="2"/>
</dbReference>
<organism evidence="8 9">
    <name type="scientific">Lasiodiplodia hormozganensis</name>
    <dbReference type="NCBI Taxonomy" id="869390"/>
    <lineage>
        <taxon>Eukaryota</taxon>
        <taxon>Fungi</taxon>
        <taxon>Dikarya</taxon>
        <taxon>Ascomycota</taxon>
        <taxon>Pezizomycotina</taxon>
        <taxon>Dothideomycetes</taxon>
        <taxon>Dothideomycetes incertae sedis</taxon>
        <taxon>Botryosphaeriales</taxon>
        <taxon>Botryosphaeriaceae</taxon>
        <taxon>Lasiodiplodia</taxon>
    </lineage>
</organism>